<dbReference type="EMBL" id="CAJNON010000025">
    <property type="protein sequence ID" value="CAF0811143.1"/>
    <property type="molecule type" value="Genomic_DNA"/>
</dbReference>
<keyword evidence="7" id="KW-0521">NADP</keyword>
<sequence length="478" mass="54188">MHRFTDIESTSKRLPPVYGYLTHQLVSLSKALEPIFSTIDQLDRFSKIAKNGCHFPSEHGLTRDESAAIYLYTMEWGEDSFHRVINRALRAEDRSSIKPWFAYLKLFDVALQKLPTVQKNLWCGVSRDITTNFKKGDEFTWWTINSCATSDNIVKDLLGPNSTLFLIEAKNGKDISSYANCPNENEVILCPGTRLRVVSDPLDQSPMHLIHLQEITDEEEEESLPTALKTVITTPTPTTASTHTPTNVQSSLVHIHTDQWDNRYEGEMKDGIEHGKGHMEYTNGDKYTGIYVEGNITGQGVYIFANGNRYEGQWKDNKKHGKGQMVYASGEKYTGDYVDNKRTGHGIFIFANGSQYEGQWKDNKMHGKGQMDFVSGEKYAGDYVDNKRIGQGVYIYANGNRYEGQWRDNKMHGKGQMTFVNGDKYTGDWIEDKRAGQGVYTFANGSQHEGQWKDNILHGTGNMPYANSAVKEEMCIIQ</sequence>
<keyword evidence="7" id="KW-0520">NAD</keyword>
<evidence type="ECO:0000256" key="6">
    <source>
        <dbReference type="ARBA" id="ARBA00047597"/>
    </source>
</evidence>
<dbReference type="Proteomes" id="UP000663881">
    <property type="component" value="Unassembled WGS sequence"/>
</dbReference>
<evidence type="ECO:0000313" key="11">
    <source>
        <dbReference type="Proteomes" id="UP000663891"/>
    </source>
</evidence>
<gene>
    <name evidence="8" type="ORF">IZO911_LOCUS4817</name>
    <name evidence="10" type="ORF">OKA104_LOCUS27441</name>
    <name evidence="9" type="ORF">VCS650_LOCUS4552</name>
</gene>
<comment type="caution">
    <text evidence="9">The sequence shown here is derived from an EMBL/GenBank/DDBJ whole genome shotgun (WGS) entry which is preliminary data.</text>
</comment>
<dbReference type="EC" id="2.4.2.31" evidence="7"/>
<dbReference type="SUPFAM" id="SSF56399">
    <property type="entry name" value="ADP-ribosylation"/>
    <property type="match status" value="1"/>
</dbReference>
<evidence type="ECO:0000313" key="10">
    <source>
        <dbReference type="EMBL" id="CAF3959387.1"/>
    </source>
</evidence>
<dbReference type="EMBL" id="CAJOAY010002525">
    <property type="protein sequence ID" value="CAF3959387.1"/>
    <property type="molecule type" value="Genomic_DNA"/>
</dbReference>
<keyword evidence="5" id="KW-0677">Repeat</keyword>
<comment type="catalytic activity">
    <reaction evidence="6 7">
        <text>L-arginyl-[protein] + NAD(+) = N(omega)-(ADP-D-ribosyl)-L-arginyl-[protein] + nicotinamide + H(+)</text>
        <dbReference type="Rhea" id="RHEA:19149"/>
        <dbReference type="Rhea" id="RHEA-COMP:10532"/>
        <dbReference type="Rhea" id="RHEA-COMP:15087"/>
        <dbReference type="ChEBI" id="CHEBI:15378"/>
        <dbReference type="ChEBI" id="CHEBI:17154"/>
        <dbReference type="ChEBI" id="CHEBI:29965"/>
        <dbReference type="ChEBI" id="CHEBI:57540"/>
        <dbReference type="ChEBI" id="CHEBI:142554"/>
        <dbReference type="EC" id="2.4.2.31"/>
    </reaction>
</comment>
<dbReference type="FunFam" id="2.20.110.10:FF:000002">
    <property type="entry name" value="Phosphatidylinositol 4-phosphate 5-kinase 8"/>
    <property type="match status" value="3"/>
</dbReference>
<dbReference type="GO" id="GO:0106274">
    <property type="term" value="F:NAD+-protein-arginine ADP-ribosyltransferase activity"/>
    <property type="evidence" value="ECO:0007669"/>
    <property type="project" value="UniProtKB-EC"/>
</dbReference>
<dbReference type="InterPro" id="IPR003409">
    <property type="entry name" value="MORN"/>
</dbReference>
<proteinExistence type="inferred from homology"/>
<dbReference type="SUPFAM" id="SSF82185">
    <property type="entry name" value="Histone H3 K4-specific methyltransferase SET7/9 N-terminal domain"/>
    <property type="match status" value="2"/>
</dbReference>
<comment type="similarity">
    <text evidence="1 7">Belongs to the Arg-specific ADP-ribosyltransferase family.</text>
</comment>
<dbReference type="Proteomes" id="UP000663860">
    <property type="component" value="Unassembled WGS sequence"/>
</dbReference>
<dbReference type="GO" id="GO:0016779">
    <property type="term" value="F:nucleotidyltransferase activity"/>
    <property type="evidence" value="ECO:0007669"/>
    <property type="project" value="UniProtKB-KW"/>
</dbReference>
<dbReference type="Pfam" id="PF02493">
    <property type="entry name" value="MORN"/>
    <property type="match status" value="9"/>
</dbReference>
<evidence type="ECO:0000256" key="7">
    <source>
        <dbReference type="RuleBase" id="RU361228"/>
    </source>
</evidence>
<evidence type="ECO:0000256" key="5">
    <source>
        <dbReference type="ARBA" id="ARBA00022737"/>
    </source>
</evidence>
<dbReference type="Gene3D" id="2.20.110.10">
    <property type="entry name" value="Histone H3 K4-specific methyltransferase SET7/9 N-terminal domain"/>
    <property type="match status" value="4"/>
</dbReference>
<dbReference type="PROSITE" id="PS51996">
    <property type="entry name" value="TR_MART"/>
    <property type="match status" value="1"/>
</dbReference>
<dbReference type="EMBL" id="CAJNOE010000027">
    <property type="protein sequence ID" value="CAF0762753.1"/>
    <property type="molecule type" value="Genomic_DNA"/>
</dbReference>
<dbReference type="OrthoDB" id="270720at2759"/>
<evidence type="ECO:0000256" key="2">
    <source>
        <dbReference type="ARBA" id="ARBA00022676"/>
    </source>
</evidence>
<evidence type="ECO:0000313" key="9">
    <source>
        <dbReference type="EMBL" id="CAF0811143.1"/>
    </source>
</evidence>
<evidence type="ECO:0000256" key="4">
    <source>
        <dbReference type="ARBA" id="ARBA00022695"/>
    </source>
</evidence>
<evidence type="ECO:0000256" key="1">
    <source>
        <dbReference type="ARBA" id="ARBA00009558"/>
    </source>
</evidence>
<dbReference type="Pfam" id="PF01129">
    <property type="entry name" value="ART"/>
    <property type="match status" value="1"/>
</dbReference>
<evidence type="ECO:0000256" key="3">
    <source>
        <dbReference type="ARBA" id="ARBA00022679"/>
    </source>
</evidence>
<dbReference type="Gene3D" id="3.90.176.10">
    <property type="entry name" value="Toxin ADP-ribosyltransferase, Chain A, domain 1"/>
    <property type="match status" value="1"/>
</dbReference>
<keyword evidence="3 7" id="KW-0808">Transferase</keyword>
<keyword evidence="4" id="KW-0548">Nucleotidyltransferase</keyword>
<organism evidence="9 11">
    <name type="scientific">Adineta steineri</name>
    <dbReference type="NCBI Taxonomy" id="433720"/>
    <lineage>
        <taxon>Eukaryota</taxon>
        <taxon>Metazoa</taxon>
        <taxon>Spiralia</taxon>
        <taxon>Gnathifera</taxon>
        <taxon>Rotifera</taxon>
        <taxon>Eurotatoria</taxon>
        <taxon>Bdelloidea</taxon>
        <taxon>Adinetida</taxon>
        <taxon>Adinetidae</taxon>
        <taxon>Adineta</taxon>
    </lineage>
</organism>
<dbReference type="InterPro" id="IPR000768">
    <property type="entry name" value="ART"/>
</dbReference>
<reference evidence="9" key="1">
    <citation type="submission" date="2021-02" db="EMBL/GenBank/DDBJ databases">
        <authorList>
            <person name="Nowell W R."/>
        </authorList>
    </citation>
    <scope>NUCLEOTIDE SEQUENCE</scope>
</reference>
<evidence type="ECO:0000313" key="8">
    <source>
        <dbReference type="EMBL" id="CAF0762753.1"/>
    </source>
</evidence>
<dbReference type="AlphaFoldDB" id="A0A813T8S2"/>
<dbReference type="Proteomes" id="UP000663891">
    <property type="component" value="Unassembled WGS sequence"/>
</dbReference>
<dbReference type="SMART" id="SM00698">
    <property type="entry name" value="MORN"/>
    <property type="match status" value="9"/>
</dbReference>
<protein>
    <recommendedName>
        <fullName evidence="7">NAD(P)(+)--arginine ADP-ribosyltransferase</fullName>
        <ecNumber evidence="7">2.4.2.31</ecNumber>
    </recommendedName>
    <alternativeName>
        <fullName evidence="7">Mono(ADP-ribosyl)transferase</fullName>
    </alternativeName>
</protein>
<accession>A0A813T8S2</accession>
<dbReference type="PANTHER" id="PTHR23084:SF263">
    <property type="entry name" value="MORN REPEAT-CONTAINING PROTEIN 1"/>
    <property type="match status" value="1"/>
</dbReference>
<dbReference type="PANTHER" id="PTHR23084">
    <property type="entry name" value="PHOSPHATIDYLINOSITOL-4-PHOSPHATE 5-KINASE RELATED"/>
    <property type="match status" value="1"/>
</dbReference>
<keyword evidence="2 7" id="KW-0328">Glycosyltransferase</keyword>
<name>A0A813T8S2_9BILA</name>